<evidence type="ECO:0000313" key="2">
    <source>
        <dbReference type="Proteomes" id="UP000235584"/>
    </source>
</evidence>
<protein>
    <submittedName>
        <fullName evidence="1">Uncharacterized protein</fullName>
    </submittedName>
</protein>
<dbReference type="RefSeq" id="WP_102242987.1">
    <property type="nucleotide sequence ID" value="NZ_CP025704.1"/>
</dbReference>
<sequence>MSIEKSIKSDSKKIIATIAHLLKLDKQEIELDVLSNSEVEIEMTGYDNWDGGTYSFVLTCKTPVTIYSKIQNDLQAIEEVIKNKTQHVFKSYNRCWIESVVITPQILEKFFNKVFSVSSEELVQSLETQKSLMVSVSTGGPQIKFVNAEYIERNKTISKGLNERQIKNPIIFTDLWGWHGKWSDGSLPTYRDRREFLSQLIDPIVEKVQAIPVDELPTIFEEPTGWSRVDRSIREIKAKLALAETEEQFMNIGLLCRETLTSLAQAVFDREKHPILDGTVVSETDSKRMLEAFIAVELPGSSNESSRKMAKTAVDVANTLTHRRTADFRLAAFSAEVTNMVVNMVSIFAGRRDPN</sequence>
<keyword evidence="2" id="KW-1185">Reference proteome</keyword>
<dbReference type="Proteomes" id="UP000235584">
    <property type="component" value="Chromosome"/>
</dbReference>
<dbReference type="EMBL" id="CP025704">
    <property type="protein sequence ID" value="AUN97694.1"/>
    <property type="molecule type" value="Genomic_DNA"/>
</dbReference>
<dbReference type="AlphaFoldDB" id="A0A2K9NSG6"/>
<organism evidence="1 2">
    <name type="scientific">Bacteriovorax stolpii</name>
    <name type="common">Bdellovibrio stolpii</name>
    <dbReference type="NCBI Taxonomy" id="960"/>
    <lineage>
        <taxon>Bacteria</taxon>
        <taxon>Pseudomonadati</taxon>
        <taxon>Bdellovibrionota</taxon>
        <taxon>Bacteriovoracia</taxon>
        <taxon>Bacteriovoracales</taxon>
        <taxon>Bacteriovoracaceae</taxon>
        <taxon>Bacteriovorax</taxon>
    </lineage>
</organism>
<name>A0A2K9NSG6_BACTC</name>
<accession>A0A2K9NSG6</accession>
<reference evidence="1 2" key="1">
    <citation type="submission" date="2018-01" db="EMBL/GenBank/DDBJ databases">
        <title>Complete genome sequence of Bacteriovorax stolpii DSM12778.</title>
        <authorList>
            <person name="Tang B."/>
            <person name="Chang J."/>
        </authorList>
    </citation>
    <scope>NUCLEOTIDE SEQUENCE [LARGE SCALE GENOMIC DNA]</scope>
    <source>
        <strain evidence="1 2">DSM 12778</strain>
    </source>
</reference>
<gene>
    <name evidence="1" type="ORF">C0V70_06125</name>
</gene>
<evidence type="ECO:0000313" key="1">
    <source>
        <dbReference type="EMBL" id="AUN97694.1"/>
    </source>
</evidence>
<proteinExistence type="predicted"/>
<dbReference type="KEGG" id="bsto:C0V70_06125"/>